<reference evidence="4 5" key="1">
    <citation type="submission" date="2012-02" db="EMBL/GenBank/DDBJ databases">
        <title>Shotgun genome sequence of Phaeospirillum photometricum DSM 122.</title>
        <authorList>
            <person name="Duquesne K."/>
            <person name="Sturgis J."/>
        </authorList>
    </citation>
    <scope>NUCLEOTIDE SEQUENCE [LARGE SCALE GENOMIC DNA]</scope>
    <source>
        <strain evidence="5">DSM122</strain>
    </source>
</reference>
<protein>
    <recommendedName>
        <fullName evidence="1">Sugar fermentation stimulation protein homolog</fullName>
    </recommendedName>
</protein>
<dbReference type="PANTHER" id="PTHR30545">
    <property type="entry name" value="SUGAR FERMENTATION STIMULATION PROTEIN A"/>
    <property type="match status" value="1"/>
</dbReference>
<dbReference type="InterPro" id="IPR005224">
    <property type="entry name" value="SfsA"/>
</dbReference>
<dbReference type="Pfam" id="PF03749">
    <property type="entry name" value="SfsA"/>
    <property type="match status" value="1"/>
</dbReference>
<accession>H6SIN2</accession>
<dbReference type="Gene3D" id="3.40.1350.60">
    <property type="match status" value="1"/>
</dbReference>
<feature type="domain" description="Sugar fermentation stimulation protein C-terminal" evidence="2">
    <location>
        <begin position="98"/>
        <end position="239"/>
    </location>
</feature>
<dbReference type="InterPro" id="IPR040452">
    <property type="entry name" value="SfsA_C"/>
</dbReference>
<dbReference type="PANTHER" id="PTHR30545:SF2">
    <property type="entry name" value="SUGAR FERMENTATION STIMULATION PROTEIN A"/>
    <property type="match status" value="1"/>
</dbReference>
<dbReference type="STRING" id="1150469.RSPPHO_00033"/>
<dbReference type="PATRIC" id="fig|1150469.3.peg.63"/>
<sequence>MKSRGEAARGRGRAPVIFPDPLVPGRLVRRYKRFLADVVLDDGQSVIAHVANSGSMRTVCEEGARVWLSPARTPGRALAWTWEIIELGQARVGVNTATPNRVVAEALAAGQIPALAGYSRVRREVPYAGRSRIDLLLEDDHRPACYVEIKNVTMKAGDAPEGVVAFPDAVTARGAKHVADLATMVREGARAVLVYVVQRTDGDRVRVADEIDPAYGRAFDQARAAGVEVVCLGCDVDSQQGIRVNRTLSLVRPSLSS</sequence>
<dbReference type="GO" id="GO:0003677">
    <property type="term" value="F:DNA binding"/>
    <property type="evidence" value="ECO:0007669"/>
    <property type="project" value="InterPro"/>
</dbReference>
<comment type="similarity">
    <text evidence="1">Belongs to the SfsA family.</text>
</comment>
<dbReference type="NCBIfam" id="TIGR00230">
    <property type="entry name" value="sfsA"/>
    <property type="match status" value="1"/>
</dbReference>
<evidence type="ECO:0000256" key="1">
    <source>
        <dbReference type="HAMAP-Rule" id="MF_00095"/>
    </source>
</evidence>
<gene>
    <name evidence="1 4" type="primary">sfsA</name>
    <name evidence="4" type="ORF">RSPPHO_00033</name>
</gene>
<dbReference type="KEGG" id="rpm:RSPPHO_00033"/>
<dbReference type="AlphaFoldDB" id="H6SIN2"/>
<name>H6SIN2_PARPM</name>
<evidence type="ECO:0000259" key="3">
    <source>
        <dbReference type="Pfam" id="PF17746"/>
    </source>
</evidence>
<dbReference type="Gene3D" id="2.40.50.580">
    <property type="match status" value="1"/>
</dbReference>
<dbReference type="Pfam" id="PF17746">
    <property type="entry name" value="SfsA_N"/>
    <property type="match status" value="1"/>
</dbReference>
<feature type="domain" description="SfsA N-terminal OB" evidence="3">
    <location>
        <begin position="28"/>
        <end position="94"/>
    </location>
</feature>
<evidence type="ECO:0000259" key="2">
    <source>
        <dbReference type="Pfam" id="PF03749"/>
    </source>
</evidence>
<dbReference type="InterPro" id="IPR041465">
    <property type="entry name" value="SfsA_N"/>
</dbReference>
<organism evidence="4 5">
    <name type="scientific">Pararhodospirillum photometricum DSM 122</name>
    <dbReference type="NCBI Taxonomy" id="1150469"/>
    <lineage>
        <taxon>Bacteria</taxon>
        <taxon>Pseudomonadati</taxon>
        <taxon>Pseudomonadota</taxon>
        <taxon>Alphaproteobacteria</taxon>
        <taxon>Rhodospirillales</taxon>
        <taxon>Rhodospirillaceae</taxon>
        <taxon>Pararhodospirillum</taxon>
    </lineage>
</organism>
<dbReference type="HOGENOM" id="CLU_052299_2_0_5"/>
<proteinExistence type="inferred from homology"/>
<dbReference type="CDD" id="cd22359">
    <property type="entry name" value="SfsA-like_bacterial"/>
    <property type="match status" value="1"/>
</dbReference>
<keyword evidence="5" id="KW-1185">Reference proteome</keyword>
<evidence type="ECO:0000313" key="4">
    <source>
        <dbReference type="EMBL" id="CCG06659.1"/>
    </source>
</evidence>
<dbReference type="EMBL" id="HE663493">
    <property type="protein sequence ID" value="CCG06659.1"/>
    <property type="molecule type" value="Genomic_DNA"/>
</dbReference>
<dbReference type="eggNOG" id="COG1489">
    <property type="taxonomic scope" value="Bacteria"/>
</dbReference>
<evidence type="ECO:0000313" key="5">
    <source>
        <dbReference type="Proteomes" id="UP000033220"/>
    </source>
</evidence>
<dbReference type="HAMAP" id="MF_00095">
    <property type="entry name" value="SfsA"/>
    <property type="match status" value="1"/>
</dbReference>
<dbReference type="Proteomes" id="UP000033220">
    <property type="component" value="Chromosome DSM 122"/>
</dbReference>